<dbReference type="InterPro" id="IPR002197">
    <property type="entry name" value="HTH_Fis"/>
</dbReference>
<dbReference type="InterPro" id="IPR027417">
    <property type="entry name" value="P-loop_NTPase"/>
</dbReference>
<evidence type="ECO:0000259" key="8">
    <source>
        <dbReference type="PROSITE" id="PS50045"/>
    </source>
</evidence>
<protein>
    <submittedName>
        <fullName evidence="10">Putative sigma-54-dependent Fis family transcriptional regulator</fullName>
    </submittedName>
</protein>
<dbReference type="InterPro" id="IPR002078">
    <property type="entry name" value="Sigma_54_int"/>
</dbReference>
<keyword evidence="4" id="KW-0902">Two-component regulatory system</keyword>
<dbReference type="Proteomes" id="UP000184085">
    <property type="component" value="Unassembled WGS sequence"/>
</dbReference>
<reference evidence="11" key="1">
    <citation type="submission" date="2016-09" db="EMBL/GenBank/DDBJ databases">
        <authorList>
            <person name="Wibberg D."/>
        </authorList>
    </citation>
    <scope>NUCLEOTIDE SEQUENCE [LARGE SCALE GENOMIC DNA]</scope>
</reference>
<evidence type="ECO:0000256" key="2">
    <source>
        <dbReference type="ARBA" id="ARBA00022741"/>
    </source>
</evidence>
<dbReference type="EMBL" id="FMJB01000055">
    <property type="protein sequence ID" value="SCM68510.1"/>
    <property type="molecule type" value="Genomic_DNA"/>
</dbReference>
<dbReference type="Pfam" id="PF00072">
    <property type="entry name" value="Response_reg"/>
    <property type="match status" value="1"/>
</dbReference>
<keyword evidence="6" id="KW-0804">Transcription</keyword>
<dbReference type="Gene3D" id="1.10.8.60">
    <property type="match status" value="1"/>
</dbReference>
<dbReference type="InterPro" id="IPR058031">
    <property type="entry name" value="AAA_lid_NorR"/>
</dbReference>
<dbReference type="Gene3D" id="1.10.10.60">
    <property type="entry name" value="Homeodomain-like"/>
    <property type="match status" value="1"/>
</dbReference>
<evidence type="ECO:0000256" key="6">
    <source>
        <dbReference type="ARBA" id="ARBA00023163"/>
    </source>
</evidence>
<dbReference type="PRINTS" id="PR01590">
    <property type="entry name" value="HTHFIS"/>
</dbReference>
<evidence type="ECO:0000256" key="7">
    <source>
        <dbReference type="PROSITE-ProRule" id="PRU00169"/>
    </source>
</evidence>
<dbReference type="Pfam" id="PF02954">
    <property type="entry name" value="HTH_8"/>
    <property type="match status" value="1"/>
</dbReference>
<evidence type="ECO:0000256" key="5">
    <source>
        <dbReference type="ARBA" id="ARBA00023015"/>
    </source>
</evidence>
<keyword evidence="3" id="KW-0067">ATP-binding</keyword>
<dbReference type="Pfam" id="PF14532">
    <property type="entry name" value="Sigma54_activ_2"/>
    <property type="match status" value="1"/>
</dbReference>
<gene>
    <name evidence="10" type="ORF">KARMA_2733</name>
</gene>
<dbReference type="PANTHER" id="PTHR32071:SF57">
    <property type="entry name" value="C4-DICARBOXYLATE TRANSPORT TRANSCRIPTIONAL REGULATORY PROTEIN DCTD"/>
    <property type="match status" value="1"/>
</dbReference>
<evidence type="ECO:0000256" key="4">
    <source>
        <dbReference type="ARBA" id="ARBA00023012"/>
    </source>
</evidence>
<proteinExistence type="predicted"/>
<dbReference type="GO" id="GO:0005524">
    <property type="term" value="F:ATP binding"/>
    <property type="evidence" value="ECO:0007669"/>
    <property type="project" value="UniProtKB-KW"/>
</dbReference>
<keyword evidence="5" id="KW-0805">Transcription regulation</keyword>
<keyword evidence="2" id="KW-0547">Nucleotide-binding</keyword>
<dbReference type="SUPFAM" id="SSF46689">
    <property type="entry name" value="Homeodomain-like"/>
    <property type="match status" value="1"/>
</dbReference>
<feature type="modified residue" description="4-aspartylphosphate" evidence="7">
    <location>
        <position position="53"/>
    </location>
</feature>
<evidence type="ECO:0000256" key="1">
    <source>
        <dbReference type="ARBA" id="ARBA00022553"/>
    </source>
</evidence>
<feature type="domain" description="Sigma-54 factor interaction" evidence="8">
    <location>
        <begin position="144"/>
        <end position="341"/>
    </location>
</feature>
<evidence type="ECO:0000259" key="9">
    <source>
        <dbReference type="PROSITE" id="PS50110"/>
    </source>
</evidence>
<dbReference type="Gene3D" id="3.40.50.300">
    <property type="entry name" value="P-loop containing nucleotide triphosphate hydrolases"/>
    <property type="match status" value="1"/>
</dbReference>
<dbReference type="PROSITE" id="PS50110">
    <property type="entry name" value="RESPONSE_REGULATORY"/>
    <property type="match status" value="1"/>
</dbReference>
<dbReference type="SMART" id="SM00448">
    <property type="entry name" value="REC"/>
    <property type="match status" value="1"/>
</dbReference>
<evidence type="ECO:0000313" key="11">
    <source>
        <dbReference type="Proteomes" id="UP000184085"/>
    </source>
</evidence>
<dbReference type="PROSITE" id="PS50045">
    <property type="entry name" value="SIGMA54_INTERACT_4"/>
    <property type="match status" value="1"/>
</dbReference>
<dbReference type="InterPro" id="IPR011006">
    <property type="entry name" value="CheY-like_superfamily"/>
</dbReference>
<evidence type="ECO:0000313" key="10">
    <source>
        <dbReference type="EMBL" id="SCM68510.1"/>
    </source>
</evidence>
<dbReference type="InterPro" id="IPR001789">
    <property type="entry name" value="Sig_transdc_resp-reg_receiver"/>
</dbReference>
<dbReference type="RefSeq" id="WP_072707127.1">
    <property type="nucleotide sequence ID" value="NZ_FMJB01000055.1"/>
</dbReference>
<keyword evidence="1 7" id="KW-0597">Phosphoprotein</keyword>
<name>A0A1M4N0X3_9RHOB</name>
<dbReference type="GO" id="GO:0006355">
    <property type="term" value="P:regulation of DNA-templated transcription"/>
    <property type="evidence" value="ECO:0007669"/>
    <property type="project" value="InterPro"/>
</dbReference>
<dbReference type="InterPro" id="IPR009057">
    <property type="entry name" value="Homeodomain-like_sf"/>
</dbReference>
<keyword evidence="11" id="KW-1185">Reference proteome</keyword>
<dbReference type="FunFam" id="3.40.50.2300:FF:000018">
    <property type="entry name" value="DNA-binding transcriptional regulator NtrC"/>
    <property type="match status" value="1"/>
</dbReference>
<dbReference type="PANTHER" id="PTHR32071">
    <property type="entry name" value="TRANSCRIPTIONAL REGULATORY PROTEIN"/>
    <property type="match status" value="1"/>
</dbReference>
<dbReference type="AlphaFoldDB" id="A0A1M4N0X3"/>
<dbReference type="CDD" id="cd17549">
    <property type="entry name" value="REC_DctD-like"/>
    <property type="match status" value="1"/>
</dbReference>
<dbReference type="GO" id="GO:0043565">
    <property type="term" value="F:sequence-specific DNA binding"/>
    <property type="evidence" value="ECO:0007669"/>
    <property type="project" value="InterPro"/>
</dbReference>
<dbReference type="GO" id="GO:0000160">
    <property type="term" value="P:phosphorelay signal transduction system"/>
    <property type="evidence" value="ECO:0007669"/>
    <property type="project" value="UniProtKB-KW"/>
</dbReference>
<organism evidence="10 11">
    <name type="scientific">Donghicola eburneus</name>
    <dbReference type="NCBI Taxonomy" id="393278"/>
    <lineage>
        <taxon>Bacteria</taxon>
        <taxon>Pseudomonadati</taxon>
        <taxon>Pseudomonadota</taxon>
        <taxon>Alphaproteobacteria</taxon>
        <taxon>Rhodobacterales</taxon>
        <taxon>Roseobacteraceae</taxon>
        <taxon>Donghicola</taxon>
    </lineage>
</organism>
<accession>A0A1M4N0X3</accession>
<sequence>MIRSVLVVEDDAAVREALGQTLDLGGFEPTLCGSFVAAKDMITRDFQGVILSDIRMSGRDGFYLLDYARGQDAELPVILLTGEGDIPMAVKAMGAGAFDFLEKPCAAKDLLAVLERALASRELVIENRSLKEQLVQGDPAARMIFGKSAAVDTLRSHVRAVAATGADVLVTGAPGTGVPKCAEVIHLLSPNARKPFEKRSAAALSVEELERALDKAEGGSLFLDEISLLPQETQFALAQRLETPAPRILAGCTRDLDEMVSKGEFSSDLYYRLEGVRVYIPGLRERPEDIPIIFRQYVAQAAEQAGVTAPEITPDTIARLMAQDWPGNARALMNAAMRFALGLGDVSEDQTLGLAEQMAQVERSLLIEALRKHAGQATAAAKALKLPRKTFYDKLTRHGIRPEDFRSE</sequence>
<dbReference type="SUPFAM" id="SSF52540">
    <property type="entry name" value="P-loop containing nucleoside triphosphate hydrolases"/>
    <property type="match status" value="1"/>
</dbReference>
<dbReference type="Pfam" id="PF25601">
    <property type="entry name" value="AAA_lid_14"/>
    <property type="match status" value="1"/>
</dbReference>
<dbReference type="SUPFAM" id="SSF52172">
    <property type="entry name" value="CheY-like"/>
    <property type="match status" value="1"/>
</dbReference>
<dbReference type="Gene3D" id="3.40.50.2300">
    <property type="match status" value="1"/>
</dbReference>
<evidence type="ECO:0000256" key="3">
    <source>
        <dbReference type="ARBA" id="ARBA00022840"/>
    </source>
</evidence>
<feature type="domain" description="Response regulatory" evidence="9">
    <location>
        <begin position="4"/>
        <end position="118"/>
    </location>
</feature>